<protein>
    <submittedName>
        <fullName evidence="1">HEAT repeat protein</fullName>
    </submittedName>
</protein>
<sequence length="550" mass="59429">MAYRRGVSLAEDLDDPDDLTRLLAVEKAGRDGGPEVIGRLLDLALHDGAEVQVAGGMTERWDTVSDAAAGALAAVLRRHPPAGPRIGRAVADLTENDDRVARLLHCLGADAEPLRRELETSSEERLRLRALRAVRPSDRTVEFGRRFLADPSPLVRLEALRGSSRFAPEDAQRALSDVNAEVRLAAVRKMQWRDTPAFLAGARVETVREIREQYVRALVDLPLTDDVFAALLGYLADDGWAGRTAARRLRLIDSPGVVAAVASRILVVDDEAHLADLAGFPHLLEYAPELVEPLHRLHRGATDGELLGVLGRLPQRSAYPLEDPADGLDPVQQARLLRAVLGWAHCFLEPGGGGESDGLAAWLAAPDDRTAAEWITEHDWFGTGPAAGLLHAAVDGDLRRALDVDLGSELLPLAYVFTARQIRAGVDPLPPGPLSRLLTEGPELLRVRLHRGRTVVLRLHGSAAVGPRLTPADALLHAPCPGCGTSTRLRGSPGWTYRDEDRVREVEDGYAATLAGACPACAAPMRTEVLVSVTEGRFDGPRTISWDARS</sequence>
<reference evidence="1 2" key="1">
    <citation type="submission" date="2018-03" db="EMBL/GenBank/DDBJ databases">
        <title>Genomic Encyclopedia of Archaeal and Bacterial Type Strains, Phase II (KMG-II): from individual species to whole genera.</title>
        <authorList>
            <person name="Goeker M."/>
        </authorList>
    </citation>
    <scope>NUCLEOTIDE SEQUENCE [LARGE SCALE GENOMIC DNA]</scope>
    <source>
        <strain evidence="1 2">DSM 45348</strain>
    </source>
</reference>
<comment type="caution">
    <text evidence="1">The sequence shown here is derived from an EMBL/GenBank/DDBJ whole genome shotgun (WGS) entry which is preliminary data.</text>
</comment>
<dbReference type="InterPro" id="IPR011989">
    <property type="entry name" value="ARM-like"/>
</dbReference>
<dbReference type="Proteomes" id="UP000239209">
    <property type="component" value="Unassembled WGS sequence"/>
</dbReference>
<keyword evidence="2" id="KW-1185">Reference proteome</keyword>
<accession>A0A2T0SBK9</accession>
<dbReference type="EMBL" id="PVZG01000004">
    <property type="protein sequence ID" value="PRY30815.1"/>
    <property type="molecule type" value="Genomic_DNA"/>
</dbReference>
<gene>
    <name evidence="1" type="ORF">CLV70_104367</name>
</gene>
<evidence type="ECO:0000313" key="2">
    <source>
        <dbReference type="Proteomes" id="UP000239209"/>
    </source>
</evidence>
<dbReference type="Gene3D" id="1.25.10.10">
    <property type="entry name" value="Leucine-rich Repeat Variant"/>
    <property type="match status" value="1"/>
</dbReference>
<dbReference type="AlphaFoldDB" id="A0A2T0SBK9"/>
<evidence type="ECO:0000313" key="1">
    <source>
        <dbReference type="EMBL" id="PRY30815.1"/>
    </source>
</evidence>
<organism evidence="1 2">
    <name type="scientific">Pseudosporangium ferrugineum</name>
    <dbReference type="NCBI Taxonomy" id="439699"/>
    <lineage>
        <taxon>Bacteria</taxon>
        <taxon>Bacillati</taxon>
        <taxon>Actinomycetota</taxon>
        <taxon>Actinomycetes</taxon>
        <taxon>Micromonosporales</taxon>
        <taxon>Micromonosporaceae</taxon>
        <taxon>Pseudosporangium</taxon>
    </lineage>
</organism>
<proteinExistence type="predicted"/>
<name>A0A2T0SBK9_9ACTN</name>